<sequence>MLHTYIFQTKASFQASMASLLLLFEALMRCCQDHLLPVDEEGAPEQNTAGATSPNVGENGKAFPNEVQREYVCSYFWSENEDVQTWKIAESYCLGL</sequence>
<dbReference type="Proteomes" id="UP001164539">
    <property type="component" value="Chromosome 1"/>
</dbReference>
<protein>
    <submittedName>
        <fullName evidence="1">Uncharacterized protein</fullName>
    </submittedName>
</protein>
<gene>
    <name evidence="1" type="ORF">OWV82_000890</name>
</gene>
<name>A0ACC1YVL4_MELAZ</name>
<reference evidence="1 2" key="1">
    <citation type="journal article" date="2023" name="Science">
        <title>Complex scaffold remodeling in plant triterpene biosynthesis.</title>
        <authorList>
            <person name="De La Pena R."/>
            <person name="Hodgson H."/>
            <person name="Liu J.C."/>
            <person name="Stephenson M.J."/>
            <person name="Martin A.C."/>
            <person name="Owen C."/>
            <person name="Harkess A."/>
            <person name="Leebens-Mack J."/>
            <person name="Jimenez L.E."/>
            <person name="Osbourn A."/>
            <person name="Sattely E.S."/>
        </authorList>
    </citation>
    <scope>NUCLEOTIDE SEQUENCE [LARGE SCALE GENOMIC DNA]</scope>
    <source>
        <strain evidence="2">cv. JPN11</strain>
        <tissue evidence="1">Leaf</tissue>
    </source>
</reference>
<evidence type="ECO:0000313" key="1">
    <source>
        <dbReference type="EMBL" id="KAJ4727855.1"/>
    </source>
</evidence>
<dbReference type="EMBL" id="CM051394">
    <property type="protein sequence ID" value="KAJ4727855.1"/>
    <property type="molecule type" value="Genomic_DNA"/>
</dbReference>
<accession>A0ACC1YVL4</accession>
<proteinExistence type="predicted"/>
<evidence type="ECO:0000313" key="2">
    <source>
        <dbReference type="Proteomes" id="UP001164539"/>
    </source>
</evidence>
<organism evidence="1 2">
    <name type="scientific">Melia azedarach</name>
    <name type="common">Chinaberry tree</name>
    <dbReference type="NCBI Taxonomy" id="155640"/>
    <lineage>
        <taxon>Eukaryota</taxon>
        <taxon>Viridiplantae</taxon>
        <taxon>Streptophyta</taxon>
        <taxon>Embryophyta</taxon>
        <taxon>Tracheophyta</taxon>
        <taxon>Spermatophyta</taxon>
        <taxon>Magnoliopsida</taxon>
        <taxon>eudicotyledons</taxon>
        <taxon>Gunneridae</taxon>
        <taxon>Pentapetalae</taxon>
        <taxon>rosids</taxon>
        <taxon>malvids</taxon>
        <taxon>Sapindales</taxon>
        <taxon>Meliaceae</taxon>
        <taxon>Melia</taxon>
    </lineage>
</organism>
<keyword evidence="2" id="KW-1185">Reference proteome</keyword>
<comment type="caution">
    <text evidence="1">The sequence shown here is derived from an EMBL/GenBank/DDBJ whole genome shotgun (WGS) entry which is preliminary data.</text>
</comment>